<reference evidence="3" key="1">
    <citation type="submission" date="2024-07" db="EMBL/GenBank/DDBJ databases">
        <title>Two chromosome-level genome assemblies of Korean endemic species Abeliophyllum distichum and Forsythia ovata (Oleaceae).</title>
        <authorList>
            <person name="Jang H."/>
        </authorList>
    </citation>
    <scope>NUCLEOTIDE SEQUENCE [LARGE SCALE GENOMIC DNA]</scope>
</reference>
<dbReference type="PANTHER" id="PTHR35046">
    <property type="entry name" value="ZINC KNUCKLE (CCHC-TYPE) FAMILY PROTEIN"/>
    <property type="match status" value="1"/>
</dbReference>
<comment type="caution">
    <text evidence="2">The sequence shown here is derived from an EMBL/GenBank/DDBJ whole genome shotgun (WGS) entry which is preliminary data.</text>
</comment>
<protein>
    <recommendedName>
        <fullName evidence="1">Retrotransposon gag domain-containing protein</fullName>
    </recommendedName>
</protein>
<dbReference type="InterPro" id="IPR005162">
    <property type="entry name" value="Retrotrans_gag_dom"/>
</dbReference>
<accession>A0ABD1RDB6</accession>
<evidence type="ECO:0000313" key="2">
    <source>
        <dbReference type="EMBL" id="KAL2486424.1"/>
    </source>
</evidence>
<keyword evidence="3" id="KW-1185">Reference proteome</keyword>
<sequence length="141" mass="16309">MIHCLLHLLGEQQPGVAHDSRHDRHNLNFIADLENETIVGSDDYDVYNYGAEMGRMRRRGDRRERPPRTVDYRGHGGVDRNLGNINENSFLPRDLYQKLQSLTQGLNSVEDYHKEMEMAMIRANVEEDREATLARFLGGIK</sequence>
<dbReference type="Pfam" id="PF03732">
    <property type="entry name" value="Retrotrans_gag"/>
    <property type="match status" value="1"/>
</dbReference>
<organism evidence="2 3">
    <name type="scientific">Abeliophyllum distichum</name>
    <dbReference type="NCBI Taxonomy" id="126358"/>
    <lineage>
        <taxon>Eukaryota</taxon>
        <taxon>Viridiplantae</taxon>
        <taxon>Streptophyta</taxon>
        <taxon>Embryophyta</taxon>
        <taxon>Tracheophyta</taxon>
        <taxon>Spermatophyta</taxon>
        <taxon>Magnoliopsida</taxon>
        <taxon>eudicotyledons</taxon>
        <taxon>Gunneridae</taxon>
        <taxon>Pentapetalae</taxon>
        <taxon>asterids</taxon>
        <taxon>lamiids</taxon>
        <taxon>Lamiales</taxon>
        <taxon>Oleaceae</taxon>
        <taxon>Forsythieae</taxon>
        <taxon>Abeliophyllum</taxon>
    </lineage>
</organism>
<name>A0ABD1RDB6_9LAMI</name>
<dbReference type="EMBL" id="JBFOLK010000009">
    <property type="protein sequence ID" value="KAL2486424.1"/>
    <property type="molecule type" value="Genomic_DNA"/>
</dbReference>
<dbReference type="AlphaFoldDB" id="A0ABD1RDB6"/>
<dbReference type="PANTHER" id="PTHR35046:SF9">
    <property type="entry name" value="RNA-DIRECTED DNA POLYMERASE"/>
    <property type="match status" value="1"/>
</dbReference>
<gene>
    <name evidence="2" type="ORF">Adt_31180</name>
</gene>
<evidence type="ECO:0000313" key="3">
    <source>
        <dbReference type="Proteomes" id="UP001604336"/>
    </source>
</evidence>
<proteinExistence type="predicted"/>
<dbReference type="Proteomes" id="UP001604336">
    <property type="component" value="Unassembled WGS sequence"/>
</dbReference>
<feature type="domain" description="Retrotransposon gag" evidence="1">
    <location>
        <begin position="93"/>
        <end position="141"/>
    </location>
</feature>
<evidence type="ECO:0000259" key="1">
    <source>
        <dbReference type="Pfam" id="PF03732"/>
    </source>
</evidence>